<sequence>MSSTMLGAAALPLGVVAGRIHMGALQRAQIKQGLGKFHTGVVVVCDLFFGLGQRLTQRDPSLDAQIIIQLGRGGVASLCRQIVKKKMT</sequence>
<evidence type="ECO:0000313" key="3">
    <source>
        <dbReference type="Proteomes" id="UP001341840"/>
    </source>
</evidence>
<keyword evidence="1" id="KW-0732">Signal</keyword>
<dbReference type="EMBL" id="JASCZI010151501">
    <property type="protein sequence ID" value="MED6173224.1"/>
    <property type="molecule type" value="Genomic_DNA"/>
</dbReference>
<name>A0ABU6VI70_9FABA</name>
<feature type="chain" id="PRO_5046041068" evidence="1">
    <location>
        <begin position="18"/>
        <end position="88"/>
    </location>
</feature>
<reference evidence="2 3" key="1">
    <citation type="journal article" date="2023" name="Plants (Basel)">
        <title>Bridging the Gap: Combining Genomics and Transcriptomics Approaches to Understand Stylosanthes scabra, an Orphan Legume from the Brazilian Caatinga.</title>
        <authorList>
            <person name="Ferreira-Neto J.R.C."/>
            <person name="da Silva M.D."/>
            <person name="Binneck E."/>
            <person name="de Melo N.F."/>
            <person name="da Silva R.H."/>
            <person name="de Melo A.L.T.M."/>
            <person name="Pandolfi V."/>
            <person name="Bustamante F.O."/>
            <person name="Brasileiro-Vidal A.C."/>
            <person name="Benko-Iseppon A.M."/>
        </authorList>
    </citation>
    <scope>NUCLEOTIDE SEQUENCE [LARGE SCALE GENOMIC DNA]</scope>
    <source>
        <tissue evidence="2">Leaves</tissue>
    </source>
</reference>
<evidence type="ECO:0000313" key="2">
    <source>
        <dbReference type="EMBL" id="MED6173224.1"/>
    </source>
</evidence>
<keyword evidence="3" id="KW-1185">Reference proteome</keyword>
<accession>A0ABU6VI70</accession>
<dbReference type="Proteomes" id="UP001341840">
    <property type="component" value="Unassembled WGS sequence"/>
</dbReference>
<gene>
    <name evidence="2" type="ORF">PIB30_057254</name>
</gene>
<protein>
    <submittedName>
        <fullName evidence="2">Uncharacterized protein</fullName>
    </submittedName>
</protein>
<evidence type="ECO:0000256" key="1">
    <source>
        <dbReference type="SAM" id="SignalP"/>
    </source>
</evidence>
<comment type="caution">
    <text evidence="2">The sequence shown here is derived from an EMBL/GenBank/DDBJ whole genome shotgun (WGS) entry which is preliminary data.</text>
</comment>
<proteinExistence type="predicted"/>
<organism evidence="2 3">
    <name type="scientific">Stylosanthes scabra</name>
    <dbReference type="NCBI Taxonomy" id="79078"/>
    <lineage>
        <taxon>Eukaryota</taxon>
        <taxon>Viridiplantae</taxon>
        <taxon>Streptophyta</taxon>
        <taxon>Embryophyta</taxon>
        <taxon>Tracheophyta</taxon>
        <taxon>Spermatophyta</taxon>
        <taxon>Magnoliopsida</taxon>
        <taxon>eudicotyledons</taxon>
        <taxon>Gunneridae</taxon>
        <taxon>Pentapetalae</taxon>
        <taxon>rosids</taxon>
        <taxon>fabids</taxon>
        <taxon>Fabales</taxon>
        <taxon>Fabaceae</taxon>
        <taxon>Papilionoideae</taxon>
        <taxon>50 kb inversion clade</taxon>
        <taxon>dalbergioids sensu lato</taxon>
        <taxon>Dalbergieae</taxon>
        <taxon>Pterocarpus clade</taxon>
        <taxon>Stylosanthes</taxon>
    </lineage>
</organism>
<feature type="signal peptide" evidence="1">
    <location>
        <begin position="1"/>
        <end position="17"/>
    </location>
</feature>